<evidence type="ECO:0000313" key="2">
    <source>
        <dbReference type="Proteomes" id="UP000051576"/>
    </source>
</evidence>
<name>A0A0R2CG69_9LACO</name>
<protein>
    <submittedName>
        <fullName evidence="1">Uncharacterized protein</fullName>
    </submittedName>
</protein>
<sequence length="59" mass="6802">MATDWQVQNILNHVVNSSSKFSVFSLRQLTISIPISILETEILKFLYFGMTKVKRLGEE</sequence>
<dbReference type="AlphaFoldDB" id="A0A0R2CG69"/>
<keyword evidence="2" id="KW-1185">Reference proteome</keyword>
<evidence type="ECO:0000313" key="1">
    <source>
        <dbReference type="EMBL" id="KRM88996.1"/>
    </source>
</evidence>
<dbReference type="EMBL" id="AYYX01000015">
    <property type="protein sequence ID" value="KRM88996.1"/>
    <property type="molecule type" value="Genomic_DNA"/>
</dbReference>
<comment type="caution">
    <text evidence="1">The sequence shown here is derived from an EMBL/GenBank/DDBJ whole genome shotgun (WGS) entry which is preliminary data.</text>
</comment>
<dbReference type="STRING" id="1133569.FD21_GL000459"/>
<accession>A0A0R2CG69</accession>
<dbReference type="Proteomes" id="UP000051576">
    <property type="component" value="Unassembled WGS sequence"/>
</dbReference>
<reference evidence="1 2" key="1">
    <citation type="journal article" date="2015" name="Genome Announc.">
        <title>Expanding the biotechnology potential of lactobacilli through comparative genomics of 213 strains and associated genera.</title>
        <authorList>
            <person name="Sun Z."/>
            <person name="Harris H.M."/>
            <person name="McCann A."/>
            <person name="Guo C."/>
            <person name="Argimon S."/>
            <person name="Zhang W."/>
            <person name="Yang X."/>
            <person name="Jeffery I.B."/>
            <person name="Cooney J.C."/>
            <person name="Kagawa T.F."/>
            <person name="Liu W."/>
            <person name="Song Y."/>
            <person name="Salvetti E."/>
            <person name="Wrobel A."/>
            <person name="Rasinkangas P."/>
            <person name="Parkhill J."/>
            <person name="Rea M.C."/>
            <person name="O'Sullivan O."/>
            <person name="Ritari J."/>
            <person name="Douillard F.P."/>
            <person name="Paul Ross R."/>
            <person name="Yang R."/>
            <person name="Briner A.E."/>
            <person name="Felis G.E."/>
            <person name="de Vos W.M."/>
            <person name="Barrangou R."/>
            <person name="Klaenhammer T.R."/>
            <person name="Caufield P.W."/>
            <person name="Cui Y."/>
            <person name="Zhang H."/>
            <person name="O'Toole P.W."/>
        </authorList>
    </citation>
    <scope>NUCLEOTIDE SEQUENCE [LARGE SCALE GENOMIC DNA]</scope>
    <source>
        <strain evidence="1 2">DSM 20605</strain>
    </source>
</reference>
<organism evidence="1 2">
    <name type="scientific">Liquorilactobacillus vini DSM 20605</name>
    <dbReference type="NCBI Taxonomy" id="1133569"/>
    <lineage>
        <taxon>Bacteria</taxon>
        <taxon>Bacillati</taxon>
        <taxon>Bacillota</taxon>
        <taxon>Bacilli</taxon>
        <taxon>Lactobacillales</taxon>
        <taxon>Lactobacillaceae</taxon>
        <taxon>Liquorilactobacillus</taxon>
    </lineage>
</organism>
<proteinExistence type="predicted"/>
<gene>
    <name evidence="1" type="ORF">FD21_GL000459</name>
</gene>